<dbReference type="Proteomes" id="UP000308886">
    <property type="component" value="Unassembled WGS sequence"/>
</dbReference>
<evidence type="ECO:0000313" key="2">
    <source>
        <dbReference type="Proteomes" id="UP000308886"/>
    </source>
</evidence>
<gene>
    <name evidence="1" type="primary">nuoL</name>
    <name evidence="1" type="ORF">E5358_06395</name>
</gene>
<dbReference type="EMBL" id="SRZC01000008">
    <property type="protein sequence ID" value="TGX82667.1"/>
    <property type="molecule type" value="Genomic_DNA"/>
</dbReference>
<accession>A0AC61QRB4</accession>
<name>A0AC61QRB4_9BACT</name>
<comment type="caution">
    <text evidence="1">The sequence shown here is derived from an EMBL/GenBank/DDBJ whole genome shotgun (WGS) entry which is preliminary data.</text>
</comment>
<proteinExistence type="predicted"/>
<sequence>MEYSYVFLILLLPLLSFLVLGLAGMKMSHKAAGLIGTLSLGAVTVLSYYTAITYFTTERLADGTLPTIVPFNFTWLPLGSLSFDLGFLLDPISAMMLIVISTVSLMVHIYSFGYMHGEKGFERYYAFLSLFTMSMLGLVVATNIFQMYMFWELVGVSSYLLIGFYYPLHAAVHASKKAFIVTRFADMFFLIGILIYGYYVGSFSFNFTGTEIQMAECAAPFLQGDVSRAVAAGGLIIPTALVLMFIGGAGKSAMFPLHIWLPDAMEGPTPVSALIHAATMVVAGVFQIARLFPLWIQYAPDQMSIVVYVGVFTAFYAAAIACAQSDIKRVLAFSTISQIAFMMVSLGVCLPSHEAGVVLDNHAQLGYMASMFHLFTHAMFKACLFLGAGCIIHAVHSNEMSAMGGLRKYMPITHITFLLSCLAIAGIPPFSGFFSKDEIITACFQYSPVVGWIMTGVAAMTAFYMFRLYYGIFWGTENKELHAAHTPHEAPWTMTFPLIFLTLITITCGWAVNFGSFVSASGKVYEIHLDTQIAITSTVIALLSIGLATYIYKGEKQPIAEKMYKMFPRLHRAAYKRFYMDEVYMFVTHKILFRFVSKPVAWIDEKIINGFIDFTAWSTNESGESIRSWQNGDVRTYAVWFLTGAVALSLILLAI</sequence>
<protein>
    <submittedName>
        <fullName evidence="1">NADH-quinone oxidoreductase subunit L</fullName>
    </submittedName>
</protein>
<evidence type="ECO:0000313" key="1">
    <source>
        <dbReference type="EMBL" id="TGX82667.1"/>
    </source>
</evidence>
<organism evidence="1 2">
    <name type="scientific">Palleniella muris</name>
    <dbReference type="NCBI Taxonomy" id="3038145"/>
    <lineage>
        <taxon>Bacteria</taxon>
        <taxon>Pseudomonadati</taxon>
        <taxon>Bacteroidota</taxon>
        <taxon>Bacteroidia</taxon>
        <taxon>Bacteroidales</taxon>
        <taxon>Prevotellaceae</taxon>
        <taxon>Palleniella</taxon>
    </lineage>
</organism>
<keyword evidence="2" id="KW-1185">Reference proteome</keyword>
<reference evidence="1" key="1">
    <citation type="submission" date="2019-04" db="EMBL/GenBank/DDBJ databases">
        <title>Microbes associate with the intestines of laboratory mice.</title>
        <authorList>
            <person name="Navarre W."/>
            <person name="Wong E."/>
            <person name="Huang K."/>
            <person name="Tropini C."/>
            <person name="Ng K."/>
            <person name="Yu B."/>
        </authorList>
    </citation>
    <scope>NUCLEOTIDE SEQUENCE</scope>
    <source>
        <strain evidence="1">NM73_A23</strain>
    </source>
</reference>